<name>A0A2T7P1G9_POMCA</name>
<dbReference type="Proteomes" id="UP000245119">
    <property type="component" value="Linkage Group LG7"/>
</dbReference>
<comment type="caution">
    <text evidence="2">The sequence shown here is derived from an EMBL/GenBank/DDBJ whole genome shotgun (WGS) entry which is preliminary data.</text>
</comment>
<keyword evidence="3" id="KW-1185">Reference proteome</keyword>
<feature type="region of interest" description="Disordered" evidence="1">
    <location>
        <begin position="1"/>
        <end position="20"/>
    </location>
</feature>
<gene>
    <name evidence="2" type="ORF">C0Q70_12408</name>
</gene>
<organism evidence="2 3">
    <name type="scientific">Pomacea canaliculata</name>
    <name type="common">Golden apple snail</name>
    <dbReference type="NCBI Taxonomy" id="400727"/>
    <lineage>
        <taxon>Eukaryota</taxon>
        <taxon>Metazoa</taxon>
        <taxon>Spiralia</taxon>
        <taxon>Lophotrochozoa</taxon>
        <taxon>Mollusca</taxon>
        <taxon>Gastropoda</taxon>
        <taxon>Caenogastropoda</taxon>
        <taxon>Architaenioglossa</taxon>
        <taxon>Ampullarioidea</taxon>
        <taxon>Ampullariidae</taxon>
        <taxon>Pomacea</taxon>
    </lineage>
</organism>
<dbReference type="AlphaFoldDB" id="A0A2T7P1G9"/>
<protein>
    <submittedName>
        <fullName evidence="2">Uncharacterized protein</fullName>
    </submittedName>
</protein>
<sequence length="95" mass="10792">MKKLSHALMQQGGRRRGGGRGEDWFWFFIKGLDSSLGVLFPEIKSLPLSTERVNHVYSHLGERDRYYNTGVAIWQGVWKLGLTPAGSTRDRELAT</sequence>
<reference evidence="2 3" key="1">
    <citation type="submission" date="2018-04" db="EMBL/GenBank/DDBJ databases">
        <title>The genome of golden apple snail Pomacea canaliculata provides insight into stress tolerance and invasive adaptation.</title>
        <authorList>
            <person name="Liu C."/>
            <person name="Liu B."/>
            <person name="Ren Y."/>
            <person name="Zhang Y."/>
            <person name="Wang H."/>
            <person name="Li S."/>
            <person name="Jiang F."/>
            <person name="Yin L."/>
            <person name="Zhang G."/>
            <person name="Qian W."/>
            <person name="Fan W."/>
        </authorList>
    </citation>
    <scope>NUCLEOTIDE SEQUENCE [LARGE SCALE GENOMIC DNA]</scope>
    <source>
        <strain evidence="2">SZHN2017</strain>
        <tissue evidence="2">Muscle</tissue>
    </source>
</reference>
<evidence type="ECO:0000313" key="3">
    <source>
        <dbReference type="Proteomes" id="UP000245119"/>
    </source>
</evidence>
<evidence type="ECO:0000256" key="1">
    <source>
        <dbReference type="SAM" id="MobiDB-lite"/>
    </source>
</evidence>
<dbReference type="EMBL" id="PZQS01000007">
    <property type="protein sequence ID" value="PVD27253.1"/>
    <property type="molecule type" value="Genomic_DNA"/>
</dbReference>
<evidence type="ECO:0000313" key="2">
    <source>
        <dbReference type="EMBL" id="PVD27253.1"/>
    </source>
</evidence>
<proteinExistence type="predicted"/>
<accession>A0A2T7P1G9</accession>